<sequence>MGAALLDVAVSPLFVWSTFTGVLAAELGVPEPSLSVVFAVGLACFTVGVLVGGRLADGLPPRVLALGTAVGVVAGLVLCAEASSVPVLLEGLLIFRTANPLGFLFGREEASVKESSVVYS</sequence>
<dbReference type="RefSeq" id="WP_345399171.1">
    <property type="nucleotide sequence ID" value="NZ_BAABLA010000083.1"/>
</dbReference>
<reference evidence="3" key="1">
    <citation type="journal article" date="2019" name="Int. J. Syst. Evol. Microbiol.">
        <title>The Global Catalogue of Microorganisms (GCM) 10K type strain sequencing project: providing services to taxonomists for standard genome sequencing and annotation.</title>
        <authorList>
            <consortium name="The Broad Institute Genomics Platform"/>
            <consortium name="The Broad Institute Genome Sequencing Center for Infectious Disease"/>
            <person name="Wu L."/>
            <person name="Ma J."/>
        </authorList>
    </citation>
    <scope>NUCLEOTIDE SEQUENCE [LARGE SCALE GENOMIC DNA]</scope>
    <source>
        <strain evidence="3">KCTC 32255</strain>
    </source>
</reference>
<feature type="transmembrane region" description="Helical" evidence="1">
    <location>
        <begin position="63"/>
        <end position="89"/>
    </location>
</feature>
<evidence type="ECO:0000313" key="2">
    <source>
        <dbReference type="EMBL" id="MFC6867953.1"/>
    </source>
</evidence>
<keyword evidence="1" id="KW-0812">Transmembrane</keyword>
<dbReference type="EMBL" id="JBHSXX010000001">
    <property type="protein sequence ID" value="MFC6867953.1"/>
    <property type="molecule type" value="Genomic_DNA"/>
</dbReference>
<keyword evidence="1" id="KW-0472">Membrane</keyword>
<evidence type="ECO:0000256" key="1">
    <source>
        <dbReference type="SAM" id="Phobius"/>
    </source>
</evidence>
<keyword evidence="3" id="KW-1185">Reference proteome</keyword>
<dbReference type="Proteomes" id="UP001596337">
    <property type="component" value="Unassembled WGS sequence"/>
</dbReference>
<keyword evidence="1" id="KW-1133">Transmembrane helix</keyword>
<accession>A0ABW2BZ94</accession>
<comment type="caution">
    <text evidence="2">The sequence shown here is derived from an EMBL/GenBank/DDBJ whole genome shotgun (WGS) entry which is preliminary data.</text>
</comment>
<organism evidence="2 3">
    <name type="scientific">Haloechinothrix salitolerans</name>
    <dbReference type="NCBI Taxonomy" id="926830"/>
    <lineage>
        <taxon>Bacteria</taxon>
        <taxon>Bacillati</taxon>
        <taxon>Actinomycetota</taxon>
        <taxon>Actinomycetes</taxon>
        <taxon>Pseudonocardiales</taxon>
        <taxon>Pseudonocardiaceae</taxon>
        <taxon>Haloechinothrix</taxon>
    </lineage>
</organism>
<evidence type="ECO:0008006" key="4">
    <source>
        <dbReference type="Google" id="ProtNLM"/>
    </source>
</evidence>
<proteinExistence type="predicted"/>
<dbReference type="SUPFAM" id="SSF103473">
    <property type="entry name" value="MFS general substrate transporter"/>
    <property type="match status" value="1"/>
</dbReference>
<dbReference type="Gene3D" id="1.20.1250.20">
    <property type="entry name" value="MFS general substrate transporter like domains"/>
    <property type="match status" value="1"/>
</dbReference>
<evidence type="ECO:0000313" key="3">
    <source>
        <dbReference type="Proteomes" id="UP001596337"/>
    </source>
</evidence>
<feature type="transmembrane region" description="Helical" evidence="1">
    <location>
        <begin position="34"/>
        <end position="51"/>
    </location>
</feature>
<name>A0ABW2BZ94_9PSEU</name>
<dbReference type="InterPro" id="IPR036259">
    <property type="entry name" value="MFS_trans_sf"/>
</dbReference>
<protein>
    <recommendedName>
        <fullName evidence="4">MFS transporter</fullName>
    </recommendedName>
</protein>
<gene>
    <name evidence="2" type="ORF">ACFQGD_12415</name>
</gene>